<dbReference type="EMBL" id="LAXD01000001">
    <property type="protein sequence ID" value="KWX02994.1"/>
    <property type="molecule type" value="Genomic_DNA"/>
</dbReference>
<dbReference type="AlphaFoldDB" id="A0A132MYU3"/>
<accession>A0A132MYU3</accession>
<dbReference type="RefSeq" id="WP_066890332.1">
    <property type="nucleotide sequence ID" value="NZ_JYIJ01000019.1"/>
</dbReference>
<name>A0A132MYU3_9ACTN</name>
<dbReference type="InterPro" id="IPR025851">
    <property type="entry name" value="SUKH-4"/>
</dbReference>
<dbReference type="Proteomes" id="UP000070188">
    <property type="component" value="Unassembled WGS sequence"/>
</dbReference>
<evidence type="ECO:0000313" key="4">
    <source>
        <dbReference type="Proteomes" id="UP000070188"/>
    </source>
</evidence>
<reference evidence="4" key="3">
    <citation type="submission" date="2015-04" db="EMBL/GenBank/DDBJ databases">
        <title>Physiological reanalysis, assessment of diazotrophy, and genome sequences of multiple isolates of Streptomyces thermoautotrophicus.</title>
        <authorList>
            <person name="MacKellar D.C."/>
            <person name="Lieber L."/>
            <person name="Norman J."/>
            <person name="Bolger A."/>
            <person name="Tobin C."/>
            <person name="Murray J.W."/>
            <person name="Chang R."/>
            <person name="Ford T."/>
            <person name="Nguyen P.Q."/>
            <person name="Woodward J."/>
            <person name="Permingeat H."/>
            <person name="Joshi N.S."/>
            <person name="Silver P.A."/>
            <person name="Usadel B."/>
            <person name="Rutherford A.W."/>
            <person name="Friesen M."/>
            <person name="Prell J."/>
        </authorList>
    </citation>
    <scope>NUCLEOTIDE SEQUENCE [LARGE SCALE GENOMIC DNA]</scope>
    <source>
        <strain evidence="4">H1</strain>
    </source>
</reference>
<gene>
    <name evidence="2" type="ORF">LI90_4043</name>
    <name evidence="1" type="ORF">TH66_22405</name>
    <name evidence="3" type="ORF">TR74_14475</name>
</gene>
<dbReference type="Proteomes" id="UP000070659">
    <property type="component" value="Unassembled WGS sequence"/>
</dbReference>
<evidence type="ECO:0000313" key="3">
    <source>
        <dbReference type="EMBL" id="KWX08555.1"/>
    </source>
</evidence>
<reference evidence="2" key="4">
    <citation type="submission" date="2015-04" db="EMBL/GenBank/DDBJ databases">
        <title>Physiological reanalysis, assessment of diazotrophy, and genome sequences of multiple isolates of Streptomyces thermoautotrophicus.</title>
        <authorList>
            <person name="MacKellar D.C."/>
            <person name="Lieber L."/>
            <person name="Norman J."/>
            <person name="Bolger A."/>
            <person name="Tobin C."/>
            <person name="Murray J.W."/>
            <person name="Woodward J."/>
            <person name="Friesen M."/>
            <person name="Prell J."/>
        </authorList>
    </citation>
    <scope>NUCLEOTIDE SEQUENCE [LARGE SCALE GENOMIC DNA]</scope>
    <source>
        <strain evidence="2">H1</strain>
    </source>
</reference>
<reference evidence="1 6" key="2">
    <citation type="submission" date="2015-02" db="EMBL/GenBank/DDBJ databases">
        <title>Physiological reanalysis, assessment of diazotrophy, and genome sequences of multiple isolates of Streptomyces thermoautotrophicus.</title>
        <authorList>
            <person name="MacKellar D.C."/>
            <person name="Lieber L."/>
            <person name="Norman J."/>
            <person name="Bolger A."/>
            <person name="Tobin C."/>
            <person name="Murray J.W."/>
            <person name="Prell J."/>
        </authorList>
    </citation>
    <scope>NUCLEOTIDE SEQUENCE [LARGE SCALE GENOMIC DNA]</scope>
    <source>
        <strain evidence="1 6">UBT1</strain>
    </source>
</reference>
<reference evidence="5" key="1">
    <citation type="submission" date="2015-02" db="EMBL/GenBank/DDBJ databases">
        <title>Physiological reanalysis, assessment of diazotrophy, and genome sequences of multiple isolates of Streptomyces thermoautotrophicus.</title>
        <authorList>
            <person name="MacKellar D.C."/>
            <person name="Lieber L."/>
            <person name="Norman J."/>
            <person name="Bolger A."/>
            <person name="Tobin C."/>
            <person name="Murray J.W."/>
            <person name="Friesen M."/>
            <person name="Prell J."/>
        </authorList>
    </citation>
    <scope>NUCLEOTIDE SEQUENCE [LARGE SCALE GENOMIC DNA]</scope>
    <source>
        <strain evidence="5">UBT1</strain>
    </source>
</reference>
<evidence type="ECO:0008006" key="7">
    <source>
        <dbReference type="Google" id="ProtNLM"/>
    </source>
</evidence>
<evidence type="ECO:0000313" key="2">
    <source>
        <dbReference type="EMBL" id="KWX02994.1"/>
    </source>
</evidence>
<evidence type="ECO:0000313" key="1">
    <source>
        <dbReference type="EMBL" id="KWW98057.1"/>
    </source>
</evidence>
<dbReference type="EMBL" id="JYIK01000968">
    <property type="protein sequence ID" value="KWX08555.1"/>
    <property type="molecule type" value="Genomic_DNA"/>
</dbReference>
<keyword evidence="4" id="KW-1185">Reference proteome</keyword>
<dbReference type="STRING" id="1469144.LI90_4043"/>
<dbReference type="Pfam" id="PF14435">
    <property type="entry name" value="SUKH-4"/>
    <property type="match status" value="1"/>
</dbReference>
<sequence length="176" mass="19386">MLIKYSDLADLWEEDELVHFPFDRLGPWVRFGRDLFPPGGAMPVDVPILFTVHLSGDVHLFSVLRIQVGEGEPGQVIVLGAVPGDQGLLYCLDTETGAVLLLGTDTGSLELVNSSFALFVEFLYRLAQLIRNDPGGAERAAMARHLRTELAAADPAAFEDPESWWSVAFMQLESTR</sequence>
<dbReference type="Proteomes" id="UP000070598">
    <property type="component" value="Unassembled WGS sequence"/>
</dbReference>
<evidence type="ECO:0000313" key="5">
    <source>
        <dbReference type="Proteomes" id="UP000070598"/>
    </source>
</evidence>
<comment type="caution">
    <text evidence="2">The sequence shown here is derived from an EMBL/GenBank/DDBJ whole genome shotgun (WGS) entry which is preliminary data.</text>
</comment>
<evidence type="ECO:0000313" key="6">
    <source>
        <dbReference type="Proteomes" id="UP000070659"/>
    </source>
</evidence>
<organism evidence="2 4">
    <name type="scientific">Carbonactinospora thermoautotrophica</name>
    <dbReference type="NCBI Taxonomy" id="1469144"/>
    <lineage>
        <taxon>Bacteria</taxon>
        <taxon>Bacillati</taxon>
        <taxon>Actinomycetota</taxon>
        <taxon>Actinomycetes</taxon>
        <taxon>Kitasatosporales</taxon>
        <taxon>Carbonactinosporaceae</taxon>
        <taxon>Carbonactinospora</taxon>
    </lineage>
</organism>
<proteinExistence type="predicted"/>
<dbReference type="EMBL" id="JYIJ01000019">
    <property type="protein sequence ID" value="KWW98057.1"/>
    <property type="molecule type" value="Genomic_DNA"/>
</dbReference>
<dbReference type="PATRIC" id="fig|1469144.10.peg.4333"/>
<protein>
    <recommendedName>
        <fullName evidence="7">SUKH-4 immunity protein</fullName>
    </recommendedName>
</protein>